<feature type="transmembrane region" description="Helical" evidence="1">
    <location>
        <begin position="385"/>
        <end position="405"/>
    </location>
</feature>
<feature type="transmembrane region" description="Helical" evidence="1">
    <location>
        <begin position="425"/>
        <end position="442"/>
    </location>
</feature>
<feature type="transmembrane region" description="Helical" evidence="1">
    <location>
        <begin position="307"/>
        <end position="325"/>
    </location>
</feature>
<keyword evidence="1" id="KW-0472">Membrane</keyword>
<feature type="transmembrane region" description="Helical" evidence="1">
    <location>
        <begin position="142"/>
        <end position="160"/>
    </location>
</feature>
<dbReference type="RefSeq" id="WP_204702189.1">
    <property type="nucleotide sequence ID" value="NZ_JAFBDQ010000012.1"/>
</dbReference>
<keyword evidence="1" id="KW-1133">Transmembrane helix</keyword>
<sequence>MGNETEKVEQEQRQVKKSSWELKIGLHLLNKIGVLLILFGVIAGFKYSYSHWISRWVNNYVKGSFFFLLGGLFIGGGEWFYREDKQVFALGLLGGGISILYASVFYSYFLLEIINLVTAFLMMILISFTVVAASLRYNSKTICSLGLIGGYLTFITYAINYQLSGASLYGTMIYLLSLTAAVLTISFKKRWIILNYISFFANLPALLYLTGQVNSELLAIIYAGVTFIMYLAIILAYPLKHQMSLSIFDVSLLGVNTVVNSLLLYNLVLKAGLDNLAGIITLILGAIYWLLGKLVQQRIPNEKSTAFLFYGVAVILAVVLVPLQFGVKCLSLGWLIEALILIVYGHLKKIEVLEFSGILLLICSAFIFIKVDLIVGFFLGDVHYFSLKYLAFTLGQIVLLLLYLFDTKTDERNEDSQSRWWLNKFKYFVVIHTWIYLLYQSGKLYNNLVSTGANYYFYQSVVVALISIGYGQLIKRFKLIYDEFIKYFSLFLYLFGDAICIGINLTIPVFLKPQNMTLKWVSLLILIAYNIIVFFNFKELLTTVLKKKKFSLEWLSIILSIYLFGVITTFLAIQFRLGRHNLSFSIFYLILALAFISYGFKKKLIYQRRLGLGLALFATGKLFLYDLSLLSSGAKIVAYFVFGVVLLTISFIYQKMEEALENYEE</sequence>
<feature type="transmembrane region" description="Helical" evidence="1">
    <location>
        <begin position="217"/>
        <end position="238"/>
    </location>
</feature>
<keyword evidence="3" id="KW-1185">Reference proteome</keyword>
<feature type="transmembrane region" description="Helical" evidence="1">
    <location>
        <begin position="517"/>
        <end position="537"/>
    </location>
</feature>
<accession>A0A938XTW5</accession>
<feature type="transmembrane region" description="Helical" evidence="1">
    <location>
        <begin position="636"/>
        <end position="653"/>
    </location>
</feature>
<feature type="transmembrane region" description="Helical" evidence="1">
    <location>
        <begin position="65"/>
        <end position="81"/>
    </location>
</feature>
<dbReference type="PANTHER" id="PTHR38434">
    <property type="entry name" value="BLL2549 PROTEIN"/>
    <property type="match status" value="1"/>
</dbReference>
<dbReference type="Pfam" id="PF10101">
    <property type="entry name" value="DUF2339"/>
    <property type="match status" value="1"/>
</dbReference>
<feature type="transmembrane region" description="Helical" evidence="1">
    <location>
        <begin position="485"/>
        <end position="511"/>
    </location>
</feature>
<keyword evidence="1" id="KW-0812">Transmembrane</keyword>
<dbReference type="Proteomes" id="UP000774000">
    <property type="component" value="Unassembled WGS sequence"/>
</dbReference>
<feature type="transmembrane region" description="Helical" evidence="1">
    <location>
        <begin position="250"/>
        <end position="269"/>
    </location>
</feature>
<feature type="transmembrane region" description="Helical" evidence="1">
    <location>
        <begin position="113"/>
        <end position="135"/>
    </location>
</feature>
<evidence type="ECO:0000256" key="1">
    <source>
        <dbReference type="SAM" id="Phobius"/>
    </source>
</evidence>
<name>A0A938XTW5_9FIRM</name>
<feature type="transmembrane region" description="Helical" evidence="1">
    <location>
        <begin position="24"/>
        <end position="45"/>
    </location>
</feature>
<feature type="transmembrane region" description="Helical" evidence="1">
    <location>
        <begin position="275"/>
        <end position="295"/>
    </location>
</feature>
<feature type="transmembrane region" description="Helical" evidence="1">
    <location>
        <begin position="166"/>
        <end position="185"/>
    </location>
</feature>
<feature type="transmembrane region" description="Helical" evidence="1">
    <location>
        <begin position="582"/>
        <end position="600"/>
    </location>
</feature>
<dbReference type="EMBL" id="JAFBDQ010000012">
    <property type="protein sequence ID" value="MBM7557440.1"/>
    <property type="molecule type" value="Genomic_DNA"/>
</dbReference>
<feature type="transmembrane region" description="Helical" evidence="1">
    <location>
        <begin position="612"/>
        <end position="630"/>
    </location>
</feature>
<evidence type="ECO:0000313" key="3">
    <source>
        <dbReference type="Proteomes" id="UP000774000"/>
    </source>
</evidence>
<reference evidence="2" key="1">
    <citation type="submission" date="2021-01" db="EMBL/GenBank/DDBJ databases">
        <title>Genomic Encyclopedia of Type Strains, Phase IV (KMG-IV): sequencing the most valuable type-strain genomes for metagenomic binning, comparative biology and taxonomic classification.</title>
        <authorList>
            <person name="Goeker M."/>
        </authorList>
    </citation>
    <scope>NUCLEOTIDE SEQUENCE</scope>
    <source>
        <strain evidence="2">DSM 23230</strain>
    </source>
</reference>
<feature type="transmembrane region" description="Helical" evidence="1">
    <location>
        <begin position="557"/>
        <end position="576"/>
    </location>
</feature>
<feature type="transmembrane region" description="Helical" evidence="1">
    <location>
        <begin position="359"/>
        <end position="379"/>
    </location>
</feature>
<proteinExistence type="predicted"/>
<feature type="transmembrane region" description="Helical" evidence="1">
    <location>
        <begin position="192"/>
        <end position="211"/>
    </location>
</feature>
<dbReference type="InterPro" id="IPR019286">
    <property type="entry name" value="DUF2339_TM"/>
</dbReference>
<evidence type="ECO:0000313" key="2">
    <source>
        <dbReference type="EMBL" id="MBM7557440.1"/>
    </source>
</evidence>
<dbReference type="AlphaFoldDB" id="A0A938XTW5"/>
<comment type="caution">
    <text evidence="2">The sequence shown here is derived from an EMBL/GenBank/DDBJ whole genome shotgun (WGS) entry which is preliminary data.</text>
</comment>
<protein>
    <submittedName>
        <fullName evidence="2">Membrane protein</fullName>
    </submittedName>
</protein>
<feature type="transmembrane region" description="Helical" evidence="1">
    <location>
        <begin position="331"/>
        <end position="347"/>
    </location>
</feature>
<organism evidence="2 3">
    <name type="scientific">Halanaerobacter jeridensis</name>
    <dbReference type="NCBI Taxonomy" id="706427"/>
    <lineage>
        <taxon>Bacteria</taxon>
        <taxon>Bacillati</taxon>
        <taxon>Bacillota</taxon>
        <taxon>Clostridia</taxon>
        <taxon>Halanaerobiales</taxon>
        <taxon>Halobacteroidaceae</taxon>
        <taxon>Halanaerobacter</taxon>
    </lineage>
</organism>
<feature type="transmembrane region" description="Helical" evidence="1">
    <location>
        <begin position="454"/>
        <end position="473"/>
    </location>
</feature>
<dbReference type="PANTHER" id="PTHR38434:SF1">
    <property type="entry name" value="BLL2549 PROTEIN"/>
    <property type="match status" value="1"/>
</dbReference>
<feature type="transmembrane region" description="Helical" evidence="1">
    <location>
        <begin position="88"/>
        <end position="107"/>
    </location>
</feature>
<gene>
    <name evidence="2" type="ORF">JOC47_002306</name>
</gene>